<accession>A0A1H8ULX0</accession>
<gene>
    <name evidence="1" type="ORF">SAMN05216267_10771</name>
</gene>
<dbReference type="EMBL" id="FODD01000077">
    <property type="protein sequence ID" value="SEP03874.1"/>
    <property type="molecule type" value="Genomic_DNA"/>
</dbReference>
<evidence type="ECO:0000313" key="2">
    <source>
        <dbReference type="Proteomes" id="UP000181951"/>
    </source>
</evidence>
<keyword evidence="2" id="KW-1185">Reference proteome</keyword>
<dbReference type="Proteomes" id="UP000181951">
    <property type="component" value="Unassembled WGS sequence"/>
</dbReference>
<sequence>MPAHGAAAEAAGTGAWAASAPPALGAGVGASTVPAV</sequence>
<evidence type="ECO:0000313" key="1">
    <source>
        <dbReference type="EMBL" id="SEP03874.1"/>
    </source>
</evidence>
<dbReference type="AlphaFoldDB" id="A0A1H8ULX0"/>
<feature type="non-terminal residue" evidence="1">
    <location>
        <position position="36"/>
    </location>
</feature>
<reference evidence="1 2" key="1">
    <citation type="submission" date="2016-10" db="EMBL/GenBank/DDBJ databases">
        <authorList>
            <person name="de Groot N.N."/>
        </authorList>
    </citation>
    <scope>NUCLEOTIDE SEQUENCE [LARGE SCALE GENOMIC DNA]</scope>
    <source>
        <strain evidence="1 2">CGMCC 4.2026</strain>
    </source>
</reference>
<protein>
    <submittedName>
        <fullName evidence="1">Uncharacterized protein</fullName>
    </submittedName>
</protein>
<organism evidence="1 2">
    <name type="scientific">Actinacidiphila rubida</name>
    <dbReference type="NCBI Taxonomy" id="310780"/>
    <lineage>
        <taxon>Bacteria</taxon>
        <taxon>Bacillati</taxon>
        <taxon>Actinomycetota</taxon>
        <taxon>Actinomycetes</taxon>
        <taxon>Kitasatosporales</taxon>
        <taxon>Streptomycetaceae</taxon>
        <taxon>Actinacidiphila</taxon>
    </lineage>
</organism>
<proteinExistence type="predicted"/>
<name>A0A1H8ULX0_9ACTN</name>